<proteinExistence type="predicted"/>
<protein>
    <submittedName>
        <fullName evidence="3">SUMF1/EgtB/PvdO family nonheme iron enzyme</fullName>
    </submittedName>
</protein>
<dbReference type="InterPro" id="IPR051043">
    <property type="entry name" value="Sulfatase_Mod_Factor_Kinase"/>
</dbReference>
<dbReference type="OrthoDB" id="9768004at2"/>
<dbReference type="InterPro" id="IPR042095">
    <property type="entry name" value="SUMF_sf"/>
</dbReference>
<reference evidence="3 4" key="1">
    <citation type="submission" date="2019-10" db="EMBL/GenBank/DDBJ databases">
        <title>Georgenia wutianyii sp. nov. and Georgenia yuyongxinii sp. nov. isolated from plateau pika (Ochotona curzoniae) in the Qinghai-Tibet plateau of China.</title>
        <authorList>
            <person name="Tian Z."/>
        </authorList>
    </citation>
    <scope>NUCLEOTIDE SEQUENCE [LARGE SCALE GENOMIC DNA]</scope>
    <source>
        <strain evidence="3 4">JCM 19765</strain>
    </source>
</reference>
<sequence length="316" mass="35307">MLRQVATRLGATTPLRLSSPSRPSLPKRDPVAAMSMRDRMIELPGGSFEMGSEERSARLGDAEGPVRQVEVDALLVAPLTVTNDDFDRFVKATGYRTQAEQFGWSYVFHLFARDIEPGKVRGSAHGTPWWIAVDGADWCHPDGPRSSLRNRRDHPVVHVSHVDALAYSSWSGTRLPTEREWEYAARGGLHRKRYAWGDELTPAGKHMCNIWQGVFPQINTAEDGYIGTAPAKSFTPNGYGLYNVAGNVWEWTASPWDETSRNDVWAMRGGSYLCHLSYCDRYRVAARTRNTGDSSSGNVGFRIVANIEPSEFEGER</sequence>
<dbReference type="InterPro" id="IPR005532">
    <property type="entry name" value="SUMF_dom"/>
</dbReference>
<dbReference type="SUPFAM" id="SSF56436">
    <property type="entry name" value="C-type lectin-like"/>
    <property type="match status" value="1"/>
</dbReference>
<evidence type="ECO:0000313" key="3">
    <source>
        <dbReference type="EMBL" id="MPV36698.1"/>
    </source>
</evidence>
<dbReference type="Proteomes" id="UP000437709">
    <property type="component" value="Unassembled WGS sequence"/>
</dbReference>
<gene>
    <name evidence="3" type="ORF">GB881_06445</name>
</gene>
<dbReference type="EMBL" id="WHPC01000017">
    <property type="protein sequence ID" value="MPV36698.1"/>
    <property type="molecule type" value="Genomic_DNA"/>
</dbReference>
<evidence type="ECO:0000259" key="2">
    <source>
        <dbReference type="Pfam" id="PF03781"/>
    </source>
</evidence>
<evidence type="ECO:0000256" key="1">
    <source>
        <dbReference type="SAM" id="MobiDB-lite"/>
    </source>
</evidence>
<name>A0A6N7EI84_9MICO</name>
<accession>A0A6N7EI84</accession>
<evidence type="ECO:0000313" key="4">
    <source>
        <dbReference type="Proteomes" id="UP000437709"/>
    </source>
</evidence>
<dbReference type="InterPro" id="IPR016187">
    <property type="entry name" value="CTDL_fold"/>
</dbReference>
<dbReference type="PANTHER" id="PTHR23150:SF19">
    <property type="entry name" value="FORMYLGLYCINE-GENERATING ENZYME"/>
    <property type="match status" value="1"/>
</dbReference>
<dbReference type="Pfam" id="PF03781">
    <property type="entry name" value="FGE-sulfatase"/>
    <property type="match status" value="1"/>
</dbReference>
<feature type="region of interest" description="Disordered" evidence="1">
    <location>
        <begin position="1"/>
        <end position="30"/>
    </location>
</feature>
<dbReference type="PANTHER" id="PTHR23150">
    <property type="entry name" value="SULFATASE MODIFYING FACTOR 1, 2"/>
    <property type="match status" value="1"/>
</dbReference>
<dbReference type="AlphaFoldDB" id="A0A6N7EI84"/>
<comment type="caution">
    <text evidence="3">The sequence shown here is derived from an EMBL/GenBank/DDBJ whole genome shotgun (WGS) entry which is preliminary data.</text>
</comment>
<keyword evidence="4" id="KW-1185">Reference proteome</keyword>
<feature type="domain" description="Sulfatase-modifying factor enzyme-like" evidence="2">
    <location>
        <begin position="38"/>
        <end position="304"/>
    </location>
</feature>
<feature type="compositionally biased region" description="Low complexity" evidence="1">
    <location>
        <begin position="14"/>
        <end position="24"/>
    </location>
</feature>
<organism evidence="3 4">
    <name type="scientific">Georgenia subflava</name>
    <dbReference type="NCBI Taxonomy" id="1622177"/>
    <lineage>
        <taxon>Bacteria</taxon>
        <taxon>Bacillati</taxon>
        <taxon>Actinomycetota</taxon>
        <taxon>Actinomycetes</taxon>
        <taxon>Micrococcales</taxon>
        <taxon>Bogoriellaceae</taxon>
        <taxon>Georgenia</taxon>
    </lineage>
</organism>
<dbReference type="Gene3D" id="3.90.1580.10">
    <property type="entry name" value="paralog of FGE (formylglycine-generating enzyme)"/>
    <property type="match status" value="1"/>
</dbReference>
<dbReference type="GO" id="GO:0120147">
    <property type="term" value="F:formylglycine-generating oxidase activity"/>
    <property type="evidence" value="ECO:0007669"/>
    <property type="project" value="TreeGrafter"/>
</dbReference>